<reference evidence="2 3" key="1">
    <citation type="journal article" date="2023" name="G3 (Bethesda)">
        <title>A haplotype-resolved chromosome-scale genome for Quercus rubra L. provides insights into the genetics of adaptive traits for red oak species.</title>
        <authorList>
            <person name="Kapoor B."/>
            <person name="Jenkins J."/>
            <person name="Schmutz J."/>
            <person name="Zhebentyayeva T."/>
            <person name="Kuelheim C."/>
            <person name="Coggeshall M."/>
            <person name="Heim C."/>
            <person name="Lasky J.R."/>
            <person name="Leites L."/>
            <person name="Islam-Faridi N."/>
            <person name="Romero-Severson J."/>
            <person name="DeLeo V.L."/>
            <person name="Lucas S.M."/>
            <person name="Lazic D."/>
            <person name="Gailing O."/>
            <person name="Carlson J."/>
            <person name="Staton M."/>
        </authorList>
    </citation>
    <scope>NUCLEOTIDE SEQUENCE [LARGE SCALE GENOMIC DNA]</scope>
    <source>
        <strain evidence="2">Pseudo-F2</strain>
    </source>
</reference>
<protein>
    <submittedName>
        <fullName evidence="2">Uncharacterized protein</fullName>
    </submittedName>
</protein>
<dbReference type="PANTHER" id="PTHR36313">
    <property type="entry name" value="ROOT MERISTEM GROWTH FACTOR 2"/>
    <property type="match status" value="1"/>
</dbReference>
<dbReference type="GO" id="GO:0010628">
    <property type="term" value="P:positive regulation of gene expression"/>
    <property type="evidence" value="ECO:0007669"/>
    <property type="project" value="TreeGrafter"/>
</dbReference>
<gene>
    <name evidence="2" type="ORF">RGQ29_016121</name>
</gene>
<comment type="caution">
    <text evidence="2">The sequence shown here is derived from an EMBL/GenBank/DDBJ whole genome shotgun (WGS) entry which is preliminary data.</text>
</comment>
<dbReference type="GO" id="GO:0005615">
    <property type="term" value="C:extracellular space"/>
    <property type="evidence" value="ECO:0007669"/>
    <property type="project" value="TreeGrafter"/>
</dbReference>
<feature type="region of interest" description="Disordered" evidence="1">
    <location>
        <begin position="82"/>
        <end position="110"/>
    </location>
</feature>
<accession>A0AAN7FRS1</accession>
<dbReference type="Proteomes" id="UP001324115">
    <property type="component" value="Unassembled WGS sequence"/>
</dbReference>
<dbReference type="InterPro" id="IPR038804">
    <property type="entry name" value="RGF3"/>
</dbReference>
<sequence length="149" mass="16149">MTPTKFGCLLFVLLSTALLFLAHSTMVQIFIFFSSSKMIMLPRNLLLVLLGEVKAATASTNILGIKGRKMAIANVMKREKKSKHGAVGGTSMFSSSNQVAGKCESEENNGSNFECKKSFSHSSEGVDEAGLVAFNADYHAPRHHPPKNN</sequence>
<keyword evidence="3" id="KW-1185">Reference proteome</keyword>
<organism evidence="2 3">
    <name type="scientific">Quercus rubra</name>
    <name type="common">Northern red oak</name>
    <name type="synonym">Quercus borealis</name>
    <dbReference type="NCBI Taxonomy" id="3512"/>
    <lineage>
        <taxon>Eukaryota</taxon>
        <taxon>Viridiplantae</taxon>
        <taxon>Streptophyta</taxon>
        <taxon>Embryophyta</taxon>
        <taxon>Tracheophyta</taxon>
        <taxon>Spermatophyta</taxon>
        <taxon>Magnoliopsida</taxon>
        <taxon>eudicotyledons</taxon>
        <taxon>Gunneridae</taxon>
        <taxon>Pentapetalae</taxon>
        <taxon>rosids</taxon>
        <taxon>fabids</taxon>
        <taxon>Fagales</taxon>
        <taxon>Fagaceae</taxon>
        <taxon>Quercus</taxon>
    </lineage>
</organism>
<dbReference type="GO" id="GO:0008083">
    <property type="term" value="F:growth factor activity"/>
    <property type="evidence" value="ECO:0007669"/>
    <property type="project" value="InterPro"/>
</dbReference>
<dbReference type="PANTHER" id="PTHR36313:SF1">
    <property type="entry name" value="PROTEIN GOLVEN 11-RELATED"/>
    <property type="match status" value="1"/>
</dbReference>
<dbReference type="EMBL" id="JAXUIC010000003">
    <property type="protein sequence ID" value="KAK4598953.1"/>
    <property type="molecule type" value="Genomic_DNA"/>
</dbReference>
<evidence type="ECO:0000256" key="1">
    <source>
        <dbReference type="SAM" id="MobiDB-lite"/>
    </source>
</evidence>
<dbReference type="AlphaFoldDB" id="A0AAN7FRS1"/>
<dbReference type="GO" id="GO:0008284">
    <property type="term" value="P:positive regulation of cell population proliferation"/>
    <property type="evidence" value="ECO:0007669"/>
    <property type="project" value="TreeGrafter"/>
</dbReference>
<dbReference type="GO" id="GO:0010082">
    <property type="term" value="P:regulation of root meristem growth"/>
    <property type="evidence" value="ECO:0007669"/>
    <property type="project" value="InterPro"/>
</dbReference>
<dbReference type="GO" id="GO:0030154">
    <property type="term" value="P:cell differentiation"/>
    <property type="evidence" value="ECO:0007669"/>
    <property type="project" value="TreeGrafter"/>
</dbReference>
<evidence type="ECO:0000313" key="2">
    <source>
        <dbReference type="EMBL" id="KAK4598953.1"/>
    </source>
</evidence>
<name>A0AAN7FRS1_QUERU</name>
<proteinExistence type="predicted"/>
<evidence type="ECO:0000313" key="3">
    <source>
        <dbReference type="Proteomes" id="UP001324115"/>
    </source>
</evidence>